<evidence type="ECO:0000313" key="7">
    <source>
        <dbReference type="Proteomes" id="UP000037425"/>
    </source>
</evidence>
<dbReference type="RefSeq" id="WP_063934176.1">
    <property type="nucleotide sequence ID" value="NZ_LGAP01000036.1"/>
</dbReference>
<comment type="caution">
    <text evidence="6">The sequence shown here is derived from an EMBL/GenBank/DDBJ whole genome shotgun (WGS) entry which is preliminary data.</text>
</comment>
<dbReference type="Pfam" id="PF00126">
    <property type="entry name" value="HTH_1"/>
    <property type="match status" value="1"/>
</dbReference>
<protein>
    <recommendedName>
        <fullName evidence="5">HTH lysR-type domain-containing protein</fullName>
    </recommendedName>
</protein>
<dbReference type="AlphaFoldDB" id="A0A0L8BG26"/>
<reference evidence="7" key="1">
    <citation type="submission" date="2015-07" db="EMBL/GenBank/DDBJ databases">
        <title>Whole genome sequence of an Ensifer adhaerens strain isolated from a cave pool in the Wind Cave National Park.</title>
        <authorList>
            <person name="Eng W.W.H."/>
            <person name="Gan H.M."/>
            <person name="Barton H.A."/>
            <person name="Savka M.A."/>
        </authorList>
    </citation>
    <scope>NUCLEOTIDE SEQUENCE [LARGE SCALE GENOMIC DNA]</scope>
    <source>
        <strain evidence="7">SD006</strain>
    </source>
</reference>
<dbReference type="InterPro" id="IPR058163">
    <property type="entry name" value="LysR-type_TF_proteobact-type"/>
</dbReference>
<evidence type="ECO:0000313" key="6">
    <source>
        <dbReference type="EMBL" id="KOF13543.1"/>
    </source>
</evidence>
<evidence type="ECO:0000256" key="2">
    <source>
        <dbReference type="ARBA" id="ARBA00023015"/>
    </source>
</evidence>
<dbReference type="PATRIC" id="fig|106592.7.peg.5361"/>
<gene>
    <name evidence="6" type="ORF">AC244_30880</name>
</gene>
<dbReference type="InterPro" id="IPR036388">
    <property type="entry name" value="WH-like_DNA-bd_sf"/>
</dbReference>
<evidence type="ECO:0000256" key="3">
    <source>
        <dbReference type="ARBA" id="ARBA00023125"/>
    </source>
</evidence>
<evidence type="ECO:0000256" key="1">
    <source>
        <dbReference type="ARBA" id="ARBA00009437"/>
    </source>
</evidence>
<accession>A0A0L8BG26</accession>
<dbReference type="PANTHER" id="PTHR30537">
    <property type="entry name" value="HTH-TYPE TRANSCRIPTIONAL REGULATOR"/>
    <property type="match status" value="1"/>
</dbReference>
<dbReference type="PROSITE" id="PS50931">
    <property type="entry name" value="HTH_LYSR"/>
    <property type="match status" value="1"/>
</dbReference>
<keyword evidence="2" id="KW-0805">Transcription regulation</keyword>
<evidence type="ECO:0000256" key="4">
    <source>
        <dbReference type="ARBA" id="ARBA00023163"/>
    </source>
</evidence>
<dbReference type="SUPFAM" id="SSF46785">
    <property type="entry name" value="Winged helix' DNA-binding domain"/>
    <property type="match status" value="1"/>
</dbReference>
<keyword evidence="3" id="KW-0238">DNA-binding</keyword>
<dbReference type="SUPFAM" id="SSF53850">
    <property type="entry name" value="Periplasmic binding protein-like II"/>
    <property type="match status" value="1"/>
</dbReference>
<sequence length="299" mass="32254">MLPGDHLSAIRAFMQASRSSSFSEAAERLGLSTSTVGKAVSRLEGQLGVRLFHRSTRHLALTEEGRVFLDGCERAVAELAAVEAALASRMEEPAGRLRVSLPELLGRRIAGPCLIALAADYPKLELDIAFTNRLVDLIEENIDLCVRVGELAGGSDLMVRKLGLQRLTVCGAPDYLAKHGTPSRPSELAAHLCVTQSRGPAAETWRFAESGQARHISVRSALSIADHALTADAACRGHGLVQLPRWIVADEIGVGRLVPVLEAHAPAPLPIYALWPHRLGTTPRVRLAVDALVDRFRDL</sequence>
<dbReference type="EMBL" id="LGAP01000036">
    <property type="protein sequence ID" value="KOF13543.1"/>
    <property type="molecule type" value="Genomic_DNA"/>
</dbReference>
<dbReference type="GO" id="GO:0003700">
    <property type="term" value="F:DNA-binding transcription factor activity"/>
    <property type="evidence" value="ECO:0007669"/>
    <property type="project" value="InterPro"/>
</dbReference>
<organism evidence="6 7">
    <name type="scientific">Ensifer adhaerens</name>
    <name type="common">Sinorhizobium morelense</name>
    <dbReference type="NCBI Taxonomy" id="106592"/>
    <lineage>
        <taxon>Bacteria</taxon>
        <taxon>Pseudomonadati</taxon>
        <taxon>Pseudomonadota</taxon>
        <taxon>Alphaproteobacteria</taxon>
        <taxon>Hyphomicrobiales</taxon>
        <taxon>Rhizobiaceae</taxon>
        <taxon>Sinorhizobium/Ensifer group</taxon>
        <taxon>Ensifer</taxon>
    </lineage>
</organism>
<proteinExistence type="inferred from homology"/>
<dbReference type="PANTHER" id="PTHR30537:SF5">
    <property type="entry name" value="HTH-TYPE TRANSCRIPTIONAL ACTIVATOR TTDR-RELATED"/>
    <property type="match status" value="1"/>
</dbReference>
<dbReference type="OrthoDB" id="9813056at2"/>
<dbReference type="GO" id="GO:0043565">
    <property type="term" value="F:sequence-specific DNA binding"/>
    <property type="evidence" value="ECO:0007669"/>
    <property type="project" value="TreeGrafter"/>
</dbReference>
<dbReference type="GO" id="GO:0006351">
    <property type="term" value="P:DNA-templated transcription"/>
    <property type="evidence" value="ECO:0007669"/>
    <property type="project" value="TreeGrafter"/>
</dbReference>
<dbReference type="InterPro" id="IPR005119">
    <property type="entry name" value="LysR_subst-bd"/>
</dbReference>
<name>A0A0L8BG26_ENSAD</name>
<dbReference type="FunFam" id="1.10.10.10:FF:000001">
    <property type="entry name" value="LysR family transcriptional regulator"/>
    <property type="match status" value="1"/>
</dbReference>
<dbReference type="InterPro" id="IPR000847">
    <property type="entry name" value="LysR_HTH_N"/>
</dbReference>
<keyword evidence="4" id="KW-0804">Transcription</keyword>
<dbReference type="Proteomes" id="UP000037425">
    <property type="component" value="Unassembled WGS sequence"/>
</dbReference>
<comment type="similarity">
    <text evidence="1">Belongs to the LysR transcriptional regulatory family.</text>
</comment>
<dbReference type="Gene3D" id="1.10.10.10">
    <property type="entry name" value="Winged helix-like DNA-binding domain superfamily/Winged helix DNA-binding domain"/>
    <property type="match status" value="1"/>
</dbReference>
<evidence type="ECO:0000259" key="5">
    <source>
        <dbReference type="PROSITE" id="PS50931"/>
    </source>
</evidence>
<feature type="domain" description="HTH lysR-type" evidence="5">
    <location>
        <begin position="7"/>
        <end position="62"/>
    </location>
</feature>
<dbReference type="Pfam" id="PF03466">
    <property type="entry name" value="LysR_substrate"/>
    <property type="match status" value="1"/>
</dbReference>
<dbReference type="Gene3D" id="3.40.190.290">
    <property type="match status" value="1"/>
</dbReference>
<dbReference type="PRINTS" id="PR00039">
    <property type="entry name" value="HTHLYSR"/>
</dbReference>
<dbReference type="InterPro" id="IPR036390">
    <property type="entry name" value="WH_DNA-bd_sf"/>
</dbReference>